<dbReference type="OrthoDB" id="32523at2"/>
<reference evidence="5 6" key="1">
    <citation type="submission" date="2018-12" db="EMBL/GenBank/DDBJ databases">
        <authorList>
            <person name="Yu L."/>
        </authorList>
    </citation>
    <scope>NUCLEOTIDE SEQUENCE [LARGE SCALE GENOMIC DNA]</scope>
    <source>
        <strain evidence="5 6">HAW-EB2</strain>
    </source>
</reference>
<dbReference type="InterPro" id="IPR036388">
    <property type="entry name" value="WH-like_DNA-bd_sf"/>
</dbReference>
<dbReference type="GO" id="GO:0003700">
    <property type="term" value="F:DNA-binding transcription factor activity"/>
    <property type="evidence" value="ECO:0007669"/>
    <property type="project" value="InterPro"/>
</dbReference>
<gene>
    <name evidence="5" type="ORF">EKG38_04155</name>
</gene>
<dbReference type="EMBL" id="RXNU01000002">
    <property type="protein sequence ID" value="RTR40304.1"/>
    <property type="molecule type" value="Genomic_DNA"/>
</dbReference>
<dbReference type="SUPFAM" id="SSF46785">
    <property type="entry name" value="Winged helix' DNA-binding domain"/>
    <property type="match status" value="1"/>
</dbReference>
<dbReference type="InterPro" id="IPR000835">
    <property type="entry name" value="HTH_MarR-typ"/>
</dbReference>
<keyword evidence="6" id="KW-1185">Reference proteome</keyword>
<keyword evidence="3" id="KW-0804">Transcription</keyword>
<dbReference type="PANTHER" id="PTHR42756">
    <property type="entry name" value="TRANSCRIPTIONAL REGULATOR, MARR"/>
    <property type="match status" value="1"/>
</dbReference>
<keyword evidence="1" id="KW-0805">Transcription regulation</keyword>
<dbReference type="SMART" id="SM00347">
    <property type="entry name" value="HTH_MARR"/>
    <property type="match status" value="1"/>
</dbReference>
<evidence type="ECO:0000256" key="2">
    <source>
        <dbReference type="ARBA" id="ARBA00023125"/>
    </source>
</evidence>
<dbReference type="Pfam" id="PF12802">
    <property type="entry name" value="MarR_2"/>
    <property type="match status" value="1"/>
</dbReference>
<name>A0A431WXR3_9GAMM</name>
<evidence type="ECO:0000313" key="6">
    <source>
        <dbReference type="Proteomes" id="UP000267448"/>
    </source>
</evidence>
<evidence type="ECO:0000313" key="5">
    <source>
        <dbReference type="EMBL" id="RTR40304.1"/>
    </source>
</evidence>
<keyword evidence="2" id="KW-0238">DNA-binding</keyword>
<feature type="domain" description="HTH marR-type" evidence="4">
    <location>
        <begin position="9"/>
        <end position="147"/>
    </location>
</feature>
<dbReference type="PRINTS" id="PR00598">
    <property type="entry name" value="HTHMARR"/>
</dbReference>
<dbReference type="PANTHER" id="PTHR42756:SF1">
    <property type="entry name" value="TRANSCRIPTIONAL REPRESSOR OF EMRAB OPERON"/>
    <property type="match status" value="1"/>
</dbReference>
<accession>A0A431WXR3</accession>
<evidence type="ECO:0000256" key="1">
    <source>
        <dbReference type="ARBA" id="ARBA00023015"/>
    </source>
</evidence>
<protein>
    <submittedName>
        <fullName evidence="5">MarR family transcriptional regulator</fullName>
    </submittedName>
</protein>
<dbReference type="InterPro" id="IPR036390">
    <property type="entry name" value="WH_DNA-bd_sf"/>
</dbReference>
<dbReference type="Proteomes" id="UP000267448">
    <property type="component" value="Unassembled WGS sequence"/>
</dbReference>
<dbReference type="GO" id="GO:0003677">
    <property type="term" value="F:DNA binding"/>
    <property type="evidence" value="ECO:0007669"/>
    <property type="project" value="UniProtKB-KW"/>
</dbReference>
<dbReference type="AlphaFoldDB" id="A0A431WXR3"/>
<comment type="caution">
    <text evidence="5">The sequence shown here is derived from an EMBL/GenBank/DDBJ whole genome shotgun (WGS) entry which is preliminary data.</text>
</comment>
<proteinExistence type="predicted"/>
<organism evidence="5 6">
    <name type="scientific">Shewanella canadensis</name>
    <dbReference type="NCBI Taxonomy" id="271096"/>
    <lineage>
        <taxon>Bacteria</taxon>
        <taxon>Pseudomonadati</taxon>
        <taxon>Pseudomonadota</taxon>
        <taxon>Gammaproteobacteria</taxon>
        <taxon>Alteromonadales</taxon>
        <taxon>Shewanellaceae</taxon>
        <taxon>Shewanella</taxon>
    </lineage>
</organism>
<evidence type="ECO:0000256" key="3">
    <source>
        <dbReference type="ARBA" id="ARBA00023163"/>
    </source>
</evidence>
<dbReference type="Gene3D" id="1.10.10.10">
    <property type="entry name" value="Winged helix-like DNA-binding domain superfamily/Winged helix DNA-binding domain"/>
    <property type="match status" value="1"/>
</dbReference>
<dbReference type="PROSITE" id="PS50995">
    <property type="entry name" value="HTH_MARR_2"/>
    <property type="match status" value="1"/>
</dbReference>
<sequence>MADNWPECAKTAYPALLRLGRVSDIFQQTIHDFVGDYQLQKADFGVLCALRRNPAPHCLSPTELYQSMLFSSGGLTKVLSRLSQAGLIERYDNPEDKRSKLVQLTEKGKLLVEEVLPGLHQQEKRILEVLSADELAQLDTLMQRILDRYELP</sequence>
<evidence type="ECO:0000259" key="4">
    <source>
        <dbReference type="PROSITE" id="PS50995"/>
    </source>
</evidence>